<dbReference type="InterPro" id="IPR023753">
    <property type="entry name" value="FAD/NAD-binding_dom"/>
</dbReference>
<evidence type="ECO:0000256" key="2">
    <source>
        <dbReference type="ARBA" id="ARBA00023002"/>
    </source>
</evidence>
<evidence type="ECO:0000256" key="3">
    <source>
        <dbReference type="ARBA" id="ARBA00048132"/>
    </source>
</evidence>
<dbReference type="InterPro" id="IPR050097">
    <property type="entry name" value="Ferredoxin-NADP_redctase_2"/>
</dbReference>
<dbReference type="EMBL" id="POUB01000100">
    <property type="protein sequence ID" value="PZF97257.1"/>
    <property type="molecule type" value="Genomic_DNA"/>
</dbReference>
<dbReference type="Proteomes" id="UP000248749">
    <property type="component" value="Unassembled WGS sequence"/>
</dbReference>
<proteinExistence type="predicted"/>
<accession>A0A2W2DBN2</accession>
<dbReference type="OrthoDB" id="9786503at2"/>
<evidence type="ECO:0000313" key="5">
    <source>
        <dbReference type="EMBL" id="PZF97257.1"/>
    </source>
</evidence>
<comment type="catalytic activity">
    <reaction evidence="3">
        <text>[thioredoxin]-dithiol + NADP(+) = [thioredoxin]-disulfide + NADPH + H(+)</text>
        <dbReference type="Rhea" id="RHEA:20345"/>
        <dbReference type="Rhea" id="RHEA-COMP:10698"/>
        <dbReference type="Rhea" id="RHEA-COMP:10700"/>
        <dbReference type="ChEBI" id="CHEBI:15378"/>
        <dbReference type="ChEBI" id="CHEBI:29950"/>
        <dbReference type="ChEBI" id="CHEBI:50058"/>
        <dbReference type="ChEBI" id="CHEBI:57783"/>
        <dbReference type="ChEBI" id="CHEBI:58349"/>
        <dbReference type="EC" id="1.8.1.9"/>
    </reaction>
</comment>
<dbReference type="Gene3D" id="3.50.50.60">
    <property type="entry name" value="FAD/NAD(P)-binding domain"/>
    <property type="match status" value="2"/>
</dbReference>
<evidence type="ECO:0000313" key="6">
    <source>
        <dbReference type="Proteomes" id="UP000248749"/>
    </source>
</evidence>
<reference evidence="5 6" key="1">
    <citation type="submission" date="2018-01" db="EMBL/GenBank/DDBJ databases">
        <title>Draft genome sequence of Salinispora sp. 13K206.</title>
        <authorList>
            <person name="Sahin N."/>
            <person name="Saygin H."/>
            <person name="Ay H."/>
        </authorList>
    </citation>
    <scope>NUCLEOTIDE SEQUENCE [LARGE SCALE GENOMIC DNA]</scope>
    <source>
        <strain evidence="5 6">13K206</strain>
    </source>
</reference>
<keyword evidence="6" id="KW-1185">Reference proteome</keyword>
<comment type="caution">
    <text evidence="5">The sequence shown here is derived from an EMBL/GenBank/DDBJ whole genome shotgun (WGS) entry which is preliminary data.</text>
</comment>
<dbReference type="Pfam" id="PF07992">
    <property type="entry name" value="Pyr_redox_2"/>
    <property type="match status" value="1"/>
</dbReference>
<dbReference type="SUPFAM" id="SSF51905">
    <property type="entry name" value="FAD/NAD(P)-binding domain"/>
    <property type="match status" value="1"/>
</dbReference>
<protein>
    <submittedName>
        <fullName evidence="5">Thioredoxin reductase</fullName>
    </submittedName>
</protein>
<dbReference type="GO" id="GO:0004791">
    <property type="term" value="F:thioredoxin-disulfide reductase (NADPH) activity"/>
    <property type="evidence" value="ECO:0007669"/>
    <property type="project" value="UniProtKB-EC"/>
</dbReference>
<evidence type="ECO:0000256" key="1">
    <source>
        <dbReference type="ARBA" id="ARBA00022630"/>
    </source>
</evidence>
<dbReference type="InterPro" id="IPR036188">
    <property type="entry name" value="FAD/NAD-bd_sf"/>
</dbReference>
<dbReference type="PRINTS" id="PR00469">
    <property type="entry name" value="PNDRDTASEII"/>
</dbReference>
<organism evidence="5 6">
    <name type="scientific">Micromonospora deserti</name>
    <dbReference type="NCBI Taxonomy" id="2070366"/>
    <lineage>
        <taxon>Bacteria</taxon>
        <taxon>Bacillati</taxon>
        <taxon>Actinomycetota</taxon>
        <taxon>Actinomycetes</taxon>
        <taxon>Micromonosporales</taxon>
        <taxon>Micromonosporaceae</taxon>
        <taxon>Micromonospora</taxon>
    </lineage>
</organism>
<keyword evidence="1" id="KW-0285">Flavoprotein</keyword>
<feature type="domain" description="FAD/NAD(P)-binding" evidence="4">
    <location>
        <begin position="4"/>
        <end position="275"/>
    </location>
</feature>
<name>A0A2W2DBN2_9ACTN</name>
<dbReference type="PRINTS" id="PR00368">
    <property type="entry name" value="FADPNR"/>
</dbReference>
<dbReference type="RefSeq" id="WP_111135003.1">
    <property type="nucleotide sequence ID" value="NZ_POUB01000100.1"/>
</dbReference>
<sequence length="324" mass="34445">MNEYDVVVVGGGPAGLNAALVLARARRRVAVVDAGRPRNAPATHLHGFLSRDGMPPQELLTAGRAEVTGYGGRFIDDTVTGIERGFRVHLATGGALSARRVIVATGLRDDLPAIPGLAERWGRDVLHCPYCHGYEVRDRPLGVLAGTADAVQHALLVRQWSADMVFFAHTHDLTPNERERLTARGIRIVEGVVSRLVIDGDRLAGVELDRGSVVAPAAIFVRPRFVPSNGLLTGLGCQVDDNGWVVIDQMGRTSVPGIWAAGNAADPRAQVITAAGAGSAAAIAMHADLVDEDVQRAVADARPFSEALERQVTEVVLTGRRHGL</sequence>
<evidence type="ECO:0000259" key="4">
    <source>
        <dbReference type="Pfam" id="PF07992"/>
    </source>
</evidence>
<gene>
    <name evidence="5" type="ORF">C1I99_15890</name>
</gene>
<dbReference type="PANTHER" id="PTHR48105">
    <property type="entry name" value="THIOREDOXIN REDUCTASE 1-RELATED-RELATED"/>
    <property type="match status" value="1"/>
</dbReference>
<keyword evidence="2" id="KW-0560">Oxidoreductase</keyword>
<dbReference type="AlphaFoldDB" id="A0A2W2DBN2"/>